<organism evidence="1 2">
    <name type="scientific">Nicotiana tabacum</name>
    <name type="common">Common tobacco</name>
    <dbReference type="NCBI Taxonomy" id="4097"/>
    <lineage>
        <taxon>Eukaryota</taxon>
        <taxon>Viridiplantae</taxon>
        <taxon>Streptophyta</taxon>
        <taxon>Embryophyta</taxon>
        <taxon>Tracheophyta</taxon>
        <taxon>Spermatophyta</taxon>
        <taxon>Magnoliopsida</taxon>
        <taxon>eudicotyledons</taxon>
        <taxon>Gunneridae</taxon>
        <taxon>Pentapetalae</taxon>
        <taxon>asterids</taxon>
        <taxon>lamiids</taxon>
        <taxon>Solanales</taxon>
        <taxon>Solanaceae</taxon>
        <taxon>Nicotianoideae</taxon>
        <taxon>Nicotianeae</taxon>
        <taxon>Nicotiana</taxon>
    </lineage>
</organism>
<protein>
    <submittedName>
        <fullName evidence="2">Uncharacterized protein LOC142180750</fullName>
    </submittedName>
</protein>
<reference evidence="2" key="2">
    <citation type="submission" date="2025-08" db="UniProtKB">
        <authorList>
            <consortium name="RefSeq"/>
        </authorList>
    </citation>
    <scope>IDENTIFICATION</scope>
    <source>
        <tissue evidence="2">Leaf</tissue>
    </source>
</reference>
<name>A0AC58UHF5_TOBAC</name>
<reference evidence="1" key="1">
    <citation type="journal article" date="2014" name="Nat. Commun.">
        <title>The tobacco genome sequence and its comparison with those of tomato and potato.</title>
        <authorList>
            <person name="Sierro N."/>
            <person name="Battey J.N."/>
            <person name="Ouadi S."/>
            <person name="Bakaher N."/>
            <person name="Bovet L."/>
            <person name="Willig A."/>
            <person name="Goepfert S."/>
            <person name="Peitsch M.C."/>
            <person name="Ivanov N.V."/>
        </authorList>
    </citation>
    <scope>NUCLEOTIDE SEQUENCE [LARGE SCALE GENOMIC DNA]</scope>
</reference>
<evidence type="ECO:0000313" key="2">
    <source>
        <dbReference type="RefSeq" id="XP_075108917.1"/>
    </source>
</evidence>
<accession>A0AC58UHF5</accession>
<gene>
    <name evidence="2" type="primary">LOC142180750</name>
</gene>
<evidence type="ECO:0000313" key="1">
    <source>
        <dbReference type="Proteomes" id="UP000790787"/>
    </source>
</evidence>
<sequence length="928" mass="103538">MGNTGDSSISTPEGFIPFTLNPSHPLYVLPSDSPGSQLVHVPFDGHGFVLWRSNMLTSLSAKSKLGLLDGKINQPNTDSPYYPYWERCNDMVKAWITNSVSRDIAISVICFRTAKEFWTDIKERFGQSNGYKYLQILREISGIVQGSSDIATYFTKLRNLWDELNSSYVGPTCSCGALPKFIEDQQLFQFLNGLNDSYSTVKSEIMIMSPLPPISKAYSLLQQDASQREILSTTPNFSTDSSSFSVSSTPHTTNRTFTQKVNFDSRKNMSSVSCKYCKKPDHTVDKCYRLDGFPADFKFTKSKKSDSCVQSDISHGLPSLFTAYAINSDNSHVPSLKRPLVIGKAAGRLYYLHPDADLFPDSTNVSFSSSVSCNKSDSTISSVNTIPCNQTPIYVQWQDNKGYLSLIVKFTLLPHFNWFGRDKFQSRAIPSLFLGYPCGKKGYKLLNLSTYSIFHSRDIVFHENIFPVHSSNHPVSHPPHPTPFVDVYSPPVSSPPPFVSSSPSSTNLPISPCPTLSTPSLHPPLTSTPVQAVRKSTRTVTQPSYLKDYICSSILPHVPAPKVSQSELHMHEPQFYQHRANSSLERYKARLVIKGDTQKKGIDFIETFSLVVKLTTIKCLITLAVKRGWTVYQLDVDNGFLHGDLHEEVYMKIPPGLDVSSIFASPRLACRLKKSLYGLMQASRQCSLIVLAVYVDDILWAGDDVAELDSLKLFLDSQFKIKDLGTVHYFIGLEISYTSQGYLMSLSKYTTDLLAEFNCQHFSPGSCSNSHKFVSGYYITLGDRLVSWKSKKQPTISLSSAEAKYRALRKVATKIAWLIRLLGDLSLPITAPVPMYCYSQAALHIAKNPVFHERTKYIEIDCHYVRECLHVVLLSLHFVSSTAQLADIMTKALSTHLHYGILGKLGVSSPSSLRGGGVLEPNLLVLLH</sequence>
<dbReference type="Proteomes" id="UP000790787">
    <property type="component" value="Chromosome 5"/>
</dbReference>
<proteinExistence type="predicted"/>
<dbReference type="RefSeq" id="XP_075108917.1">
    <property type="nucleotide sequence ID" value="XM_075252816.1"/>
</dbReference>
<keyword evidence="1" id="KW-1185">Reference proteome</keyword>